<comment type="caution">
    <text evidence="2">The sequence shown here is derived from an EMBL/GenBank/DDBJ whole genome shotgun (WGS) entry which is preliminary data.</text>
</comment>
<name>A0A0L7KPB8_OPEBR</name>
<feature type="transmembrane region" description="Helical" evidence="1">
    <location>
        <begin position="81"/>
        <end position="100"/>
    </location>
</feature>
<evidence type="ECO:0000313" key="2">
    <source>
        <dbReference type="EMBL" id="KOB64911.1"/>
    </source>
</evidence>
<gene>
    <name evidence="2" type="ORF">OBRU01_23404</name>
</gene>
<feature type="transmembrane region" description="Helical" evidence="1">
    <location>
        <begin position="190"/>
        <end position="209"/>
    </location>
</feature>
<protein>
    <submittedName>
        <fullName evidence="2">Putative taurine transporter</fullName>
    </submittedName>
</protein>
<evidence type="ECO:0000256" key="1">
    <source>
        <dbReference type="SAM" id="Phobius"/>
    </source>
</evidence>
<reference evidence="2 3" key="1">
    <citation type="journal article" date="2015" name="Genome Biol. Evol.">
        <title>The genome of winter moth (Operophtera brumata) provides a genomic perspective on sexual dimorphism and phenology.</title>
        <authorList>
            <person name="Derks M.F."/>
            <person name="Smit S."/>
            <person name="Salis L."/>
            <person name="Schijlen E."/>
            <person name="Bossers A."/>
            <person name="Mateman C."/>
            <person name="Pijl A.S."/>
            <person name="de Ridder D."/>
            <person name="Groenen M.A."/>
            <person name="Visser M.E."/>
            <person name="Megens H.J."/>
        </authorList>
    </citation>
    <scope>NUCLEOTIDE SEQUENCE [LARGE SCALE GENOMIC DNA]</scope>
    <source>
        <strain evidence="2">WM2013NL</strain>
        <tissue evidence="2">Head and thorax</tissue>
    </source>
</reference>
<keyword evidence="1" id="KW-0472">Membrane</keyword>
<proteinExistence type="predicted"/>
<organism evidence="2 3">
    <name type="scientific">Operophtera brumata</name>
    <name type="common">Winter moth</name>
    <name type="synonym">Phalaena brumata</name>
    <dbReference type="NCBI Taxonomy" id="104452"/>
    <lineage>
        <taxon>Eukaryota</taxon>
        <taxon>Metazoa</taxon>
        <taxon>Ecdysozoa</taxon>
        <taxon>Arthropoda</taxon>
        <taxon>Hexapoda</taxon>
        <taxon>Insecta</taxon>
        <taxon>Pterygota</taxon>
        <taxon>Neoptera</taxon>
        <taxon>Endopterygota</taxon>
        <taxon>Lepidoptera</taxon>
        <taxon>Glossata</taxon>
        <taxon>Ditrysia</taxon>
        <taxon>Geometroidea</taxon>
        <taxon>Geometridae</taxon>
        <taxon>Larentiinae</taxon>
        <taxon>Operophtera</taxon>
    </lineage>
</organism>
<keyword evidence="1" id="KW-1133">Transmembrane helix</keyword>
<sequence>MAASANHRNSLETILTYENRDASDWSVIWSTAHIPGMDNAFGGRRPGLRIAGRRRLRIGALVLGGLLTMHCRVSASALTGGLFVFIILLTLVIAGIANPMRHFEVYLGQWSISGPGRVNILEHWRLFEQGGIPLLESVEAIMTGVAVPYICCLELTAMLCVYRSHDFVSDMNVATEENACSSRIGVQWNLLTLLTLATLGLKVFSLVYAEFPSTAMYLAIAPLAGVLAAVPVRACNNAYVFLRPSPRQGT</sequence>
<evidence type="ECO:0000313" key="3">
    <source>
        <dbReference type="Proteomes" id="UP000037510"/>
    </source>
</evidence>
<dbReference type="AlphaFoldDB" id="A0A0L7KPB8"/>
<accession>A0A0L7KPB8</accession>
<keyword evidence="1" id="KW-0812">Transmembrane</keyword>
<keyword evidence="3" id="KW-1185">Reference proteome</keyword>
<dbReference type="EMBL" id="JTDY01007831">
    <property type="protein sequence ID" value="KOB64911.1"/>
    <property type="molecule type" value="Genomic_DNA"/>
</dbReference>
<feature type="transmembrane region" description="Helical" evidence="1">
    <location>
        <begin position="215"/>
        <end position="235"/>
    </location>
</feature>
<dbReference type="Proteomes" id="UP000037510">
    <property type="component" value="Unassembled WGS sequence"/>
</dbReference>